<evidence type="ECO:0000256" key="10">
    <source>
        <dbReference type="ARBA" id="ARBA00022777"/>
    </source>
</evidence>
<evidence type="ECO:0000256" key="7">
    <source>
        <dbReference type="ARBA" id="ARBA00022490"/>
    </source>
</evidence>
<evidence type="ECO:0000256" key="1">
    <source>
        <dbReference type="ARBA" id="ARBA00001206"/>
    </source>
</evidence>
<comment type="cofactor">
    <cofactor evidence="16">
        <name>NH4(+)</name>
        <dbReference type="ChEBI" id="CHEBI:28938"/>
    </cofactor>
    <cofactor evidence="16">
        <name>K(+)</name>
        <dbReference type="ChEBI" id="CHEBI:29103"/>
    </cofactor>
    <text evidence="16">A monovalent cation. Ammonium or potassium.</text>
</comment>
<comment type="similarity">
    <text evidence="14 16">Belongs to the type III pantothenate kinase family.</text>
</comment>
<comment type="catalytic activity">
    <reaction evidence="1 16">
        <text>(R)-pantothenate + ATP = (R)-4'-phosphopantothenate + ADP + H(+)</text>
        <dbReference type="Rhea" id="RHEA:16373"/>
        <dbReference type="ChEBI" id="CHEBI:10986"/>
        <dbReference type="ChEBI" id="CHEBI:15378"/>
        <dbReference type="ChEBI" id="CHEBI:29032"/>
        <dbReference type="ChEBI" id="CHEBI:30616"/>
        <dbReference type="ChEBI" id="CHEBI:456216"/>
        <dbReference type="EC" id="2.7.1.33"/>
    </reaction>
</comment>
<comment type="cofactor">
    <cofactor evidence="2">
        <name>K(+)</name>
        <dbReference type="ChEBI" id="CHEBI:29103"/>
    </cofactor>
</comment>
<comment type="subcellular location">
    <subcellularLocation>
        <location evidence="3 16">Cytoplasm</location>
    </subcellularLocation>
</comment>
<keyword evidence="11 16" id="KW-0067">ATP-binding</keyword>
<dbReference type="Gene3D" id="3.30.420.40">
    <property type="match status" value="2"/>
</dbReference>
<evidence type="ECO:0000256" key="9">
    <source>
        <dbReference type="ARBA" id="ARBA00022741"/>
    </source>
</evidence>
<name>A0A4R3JDL2_9PROT</name>
<evidence type="ECO:0000256" key="4">
    <source>
        <dbReference type="ARBA" id="ARBA00005225"/>
    </source>
</evidence>
<keyword evidence="13 16" id="KW-0173">Coenzyme A biosynthesis</keyword>
<feature type="binding site" evidence="16">
    <location>
        <position position="135"/>
    </location>
    <ligand>
        <name>ATP</name>
        <dbReference type="ChEBI" id="CHEBI:30616"/>
    </ligand>
</feature>
<evidence type="ECO:0000256" key="5">
    <source>
        <dbReference type="ARBA" id="ARBA00011738"/>
    </source>
</evidence>
<accession>A0A4R3JDL2</accession>
<dbReference type="GO" id="GO:0004594">
    <property type="term" value="F:pantothenate kinase activity"/>
    <property type="evidence" value="ECO:0007669"/>
    <property type="project" value="UniProtKB-UniRule"/>
</dbReference>
<dbReference type="InterPro" id="IPR043129">
    <property type="entry name" value="ATPase_NBD"/>
</dbReference>
<evidence type="ECO:0000256" key="11">
    <source>
        <dbReference type="ARBA" id="ARBA00022840"/>
    </source>
</evidence>
<gene>
    <name evidence="16" type="primary">coaX</name>
    <name evidence="17" type="ORF">EDD55_102181</name>
</gene>
<dbReference type="GO" id="GO:0005737">
    <property type="term" value="C:cytoplasm"/>
    <property type="evidence" value="ECO:0007669"/>
    <property type="project" value="UniProtKB-SubCell"/>
</dbReference>
<keyword evidence="9 16" id="KW-0547">Nucleotide-binding</keyword>
<dbReference type="NCBIfam" id="NF009855">
    <property type="entry name" value="PRK13321.1"/>
    <property type="match status" value="1"/>
</dbReference>
<dbReference type="GO" id="GO:0005524">
    <property type="term" value="F:ATP binding"/>
    <property type="evidence" value="ECO:0007669"/>
    <property type="project" value="UniProtKB-UniRule"/>
</dbReference>
<comment type="function">
    <text evidence="16">Catalyzes the phosphorylation of pantothenate (Pan), the first step in CoA biosynthesis.</text>
</comment>
<dbReference type="NCBIfam" id="NF009844">
    <property type="entry name" value="PRK13318.1-2"/>
    <property type="match status" value="1"/>
</dbReference>
<dbReference type="GO" id="GO:0015937">
    <property type="term" value="P:coenzyme A biosynthetic process"/>
    <property type="evidence" value="ECO:0007669"/>
    <property type="project" value="UniProtKB-UniRule"/>
</dbReference>
<feature type="active site" description="Proton acceptor" evidence="16">
    <location>
        <position position="112"/>
    </location>
</feature>
<dbReference type="Pfam" id="PF03309">
    <property type="entry name" value="Pan_kinase"/>
    <property type="match status" value="1"/>
</dbReference>
<dbReference type="UniPathway" id="UPA00241">
    <property type="reaction ID" value="UER00352"/>
</dbReference>
<keyword evidence="7 16" id="KW-0963">Cytoplasm</keyword>
<dbReference type="NCBIfam" id="NF009848">
    <property type="entry name" value="PRK13318.1-6"/>
    <property type="match status" value="1"/>
</dbReference>
<sequence length="258" mass="27658">MLLTIDSGNTDTVFAVFDSGGDLKGEWRASTGGARTPDELGVWLNQLLALAEIEPREIHHAIIASVVPSSLFTLKTLCRKYYGCDPLVVGEGDVIDLGIRVLMDNPEEVGADRLVNVIAGFERYGGPLIVVDFGTATTFDVMNDNGDYIGGVIAPGINLSLEALHMAAAQLPRVAIAKPKHVIGKGTVSAMQSGVFWGYVSMIEGIVRRIRDEYAKPMDVVATGGLAALFSDATDVISCADPDLTLRGLYSIFKRNRT</sequence>
<dbReference type="CDD" id="cd24015">
    <property type="entry name" value="ASKHA_NBD_PanK-III"/>
    <property type="match status" value="1"/>
</dbReference>
<comment type="subunit">
    <text evidence="5 16">Homodimer.</text>
</comment>
<evidence type="ECO:0000256" key="6">
    <source>
        <dbReference type="ARBA" id="ARBA00012102"/>
    </source>
</evidence>
<dbReference type="OrthoDB" id="9804707at2"/>
<feature type="binding site" evidence="16">
    <location>
        <begin position="6"/>
        <end position="13"/>
    </location>
    <ligand>
        <name>ATP</name>
        <dbReference type="ChEBI" id="CHEBI:30616"/>
    </ligand>
</feature>
<evidence type="ECO:0000313" key="18">
    <source>
        <dbReference type="Proteomes" id="UP000295304"/>
    </source>
</evidence>
<evidence type="ECO:0000256" key="13">
    <source>
        <dbReference type="ARBA" id="ARBA00022993"/>
    </source>
</evidence>
<keyword evidence="18" id="KW-1185">Reference proteome</keyword>
<evidence type="ECO:0000256" key="15">
    <source>
        <dbReference type="ARBA" id="ARBA00040883"/>
    </source>
</evidence>
<comment type="caution">
    <text evidence="17">The sequence shown here is derived from an EMBL/GenBank/DDBJ whole genome shotgun (WGS) entry which is preliminary data.</text>
</comment>
<evidence type="ECO:0000256" key="8">
    <source>
        <dbReference type="ARBA" id="ARBA00022679"/>
    </source>
</evidence>
<feature type="binding site" evidence="16">
    <location>
        <begin position="110"/>
        <end position="113"/>
    </location>
    <ligand>
        <name>substrate</name>
    </ligand>
</feature>
<feature type="binding site" evidence="16">
    <location>
        <position position="132"/>
    </location>
    <ligand>
        <name>K(+)</name>
        <dbReference type="ChEBI" id="CHEBI:29103"/>
    </ligand>
</feature>
<evidence type="ECO:0000256" key="14">
    <source>
        <dbReference type="ARBA" id="ARBA00038036"/>
    </source>
</evidence>
<protein>
    <recommendedName>
        <fullName evidence="15 16">Type III pantothenate kinase</fullName>
        <ecNumber evidence="6 16">2.7.1.33</ecNumber>
    </recommendedName>
    <alternativeName>
        <fullName evidence="16">PanK-III</fullName>
    </alternativeName>
    <alternativeName>
        <fullName evidence="16">Pantothenic acid kinase</fullName>
    </alternativeName>
</protein>
<keyword evidence="16" id="KW-0479">Metal-binding</keyword>
<dbReference type="AlphaFoldDB" id="A0A4R3JDL2"/>
<keyword evidence="10 16" id="KW-0418">Kinase</keyword>
<dbReference type="PANTHER" id="PTHR34265:SF1">
    <property type="entry name" value="TYPE III PANTOTHENATE KINASE"/>
    <property type="match status" value="1"/>
</dbReference>
<dbReference type="GO" id="GO:0046872">
    <property type="term" value="F:metal ion binding"/>
    <property type="evidence" value="ECO:0007669"/>
    <property type="project" value="UniProtKB-KW"/>
</dbReference>
<organism evidence="17 18">
    <name type="scientific">Varunaivibrio sulfuroxidans</name>
    <dbReference type="NCBI Taxonomy" id="1773489"/>
    <lineage>
        <taxon>Bacteria</taxon>
        <taxon>Pseudomonadati</taxon>
        <taxon>Pseudomonadota</taxon>
        <taxon>Alphaproteobacteria</taxon>
        <taxon>Rhodospirillales</taxon>
        <taxon>Magnetovibrionaceae</taxon>
        <taxon>Varunaivibrio</taxon>
    </lineage>
</organism>
<comment type="caution">
    <text evidence="16">Lacks conserved residue(s) required for the propagation of feature annotation.</text>
</comment>
<evidence type="ECO:0000256" key="12">
    <source>
        <dbReference type="ARBA" id="ARBA00022958"/>
    </source>
</evidence>
<dbReference type="EC" id="2.7.1.33" evidence="6 16"/>
<reference evidence="17 18" key="1">
    <citation type="submission" date="2019-03" db="EMBL/GenBank/DDBJ databases">
        <title>Genomic Encyclopedia of Type Strains, Phase IV (KMG-IV): sequencing the most valuable type-strain genomes for metagenomic binning, comparative biology and taxonomic classification.</title>
        <authorList>
            <person name="Goeker M."/>
        </authorList>
    </citation>
    <scope>NUCLEOTIDE SEQUENCE [LARGE SCALE GENOMIC DNA]</scope>
    <source>
        <strain evidence="17 18">DSM 101688</strain>
    </source>
</reference>
<dbReference type="NCBIfam" id="TIGR00671">
    <property type="entry name" value="baf"/>
    <property type="match status" value="1"/>
</dbReference>
<dbReference type="EMBL" id="SLZW01000002">
    <property type="protein sequence ID" value="TCS64139.1"/>
    <property type="molecule type" value="Genomic_DNA"/>
</dbReference>
<dbReference type="RefSeq" id="WP_132938103.1">
    <property type="nucleotide sequence ID" value="NZ_CP119676.1"/>
</dbReference>
<evidence type="ECO:0000256" key="3">
    <source>
        <dbReference type="ARBA" id="ARBA00004496"/>
    </source>
</evidence>
<evidence type="ECO:0000313" key="17">
    <source>
        <dbReference type="EMBL" id="TCS64139.1"/>
    </source>
</evidence>
<evidence type="ECO:0000256" key="16">
    <source>
        <dbReference type="HAMAP-Rule" id="MF_01274"/>
    </source>
</evidence>
<feature type="binding site" evidence="16">
    <location>
        <position position="187"/>
    </location>
    <ligand>
        <name>substrate</name>
    </ligand>
</feature>
<keyword evidence="8 16" id="KW-0808">Transferase</keyword>
<evidence type="ECO:0000256" key="2">
    <source>
        <dbReference type="ARBA" id="ARBA00001958"/>
    </source>
</evidence>
<proteinExistence type="inferred from homology"/>
<dbReference type="HAMAP" id="MF_01274">
    <property type="entry name" value="Pantothen_kinase_3"/>
    <property type="match status" value="1"/>
</dbReference>
<comment type="pathway">
    <text evidence="4 16">Cofactor biosynthesis; coenzyme A biosynthesis; CoA from (R)-pantothenate: step 1/5.</text>
</comment>
<dbReference type="PANTHER" id="PTHR34265">
    <property type="entry name" value="TYPE III PANTOTHENATE KINASE"/>
    <property type="match status" value="1"/>
</dbReference>
<dbReference type="Proteomes" id="UP000295304">
    <property type="component" value="Unassembled WGS sequence"/>
</dbReference>
<dbReference type="SUPFAM" id="SSF53067">
    <property type="entry name" value="Actin-like ATPase domain"/>
    <property type="match status" value="2"/>
</dbReference>
<dbReference type="InterPro" id="IPR004619">
    <property type="entry name" value="Type_III_PanK"/>
</dbReference>
<keyword evidence="12 16" id="KW-0630">Potassium</keyword>